<dbReference type="EMBL" id="JAQQWL010000011">
    <property type="protein sequence ID" value="KAK8050761.1"/>
    <property type="molecule type" value="Genomic_DNA"/>
</dbReference>
<feature type="signal peptide" evidence="1">
    <location>
        <begin position="1"/>
        <end position="19"/>
    </location>
</feature>
<keyword evidence="1" id="KW-0732">Signal</keyword>
<accession>A0ABR1TVS7</accession>
<dbReference type="GeneID" id="92096963"/>
<name>A0ABR1TVS7_9PEZI</name>
<protein>
    <submittedName>
        <fullName evidence="2">Uncharacterized protein</fullName>
    </submittedName>
</protein>
<dbReference type="RefSeq" id="XP_066713010.1">
    <property type="nucleotide sequence ID" value="XM_066863900.1"/>
</dbReference>
<comment type="caution">
    <text evidence="2">The sequence shown here is derived from an EMBL/GenBank/DDBJ whole genome shotgun (WGS) entry which is preliminary data.</text>
</comment>
<feature type="chain" id="PRO_5046107580" evidence="1">
    <location>
        <begin position="20"/>
        <end position="141"/>
    </location>
</feature>
<evidence type="ECO:0000313" key="3">
    <source>
        <dbReference type="Proteomes" id="UP001480595"/>
    </source>
</evidence>
<sequence>MNKILIAALLLAANVGALAVPVAEGKNEAVVQDGNPPAQLDESNLANDIPIQVVQDDSAIDEQGNAPGVAKWGQGGGHGGAYGGHGGHGGGAGGYGGHGAGGYGGHGGGGYGGHGGGAGSYGGGGYGHGGGKGVGAGCCHH</sequence>
<dbReference type="Proteomes" id="UP001480595">
    <property type="component" value="Unassembled WGS sequence"/>
</dbReference>
<keyword evidence="3" id="KW-1185">Reference proteome</keyword>
<evidence type="ECO:0000313" key="2">
    <source>
        <dbReference type="EMBL" id="KAK8050761.1"/>
    </source>
</evidence>
<proteinExistence type="predicted"/>
<gene>
    <name evidence="2" type="ORF">PG994_012491</name>
</gene>
<evidence type="ECO:0000256" key="1">
    <source>
        <dbReference type="SAM" id="SignalP"/>
    </source>
</evidence>
<reference evidence="2 3" key="1">
    <citation type="submission" date="2023-01" db="EMBL/GenBank/DDBJ databases">
        <title>Analysis of 21 Apiospora genomes using comparative genomics revels a genus with tremendous synthesis potential of carbohydrate active enzymes and secondary metabolites.</title>
        <authorList>
            <person name="Sorensen T."/>
        </authorList>
    </citation>
    <scope>NUCLEOTIDE SEQUENCE [LARGE SCALE GENOMIC DNA]</scope>
    <source>
        <strain evidence="2 3">CBS 135458</strain>
    </source>
</reference>
<organism evidence="2 3">
    <name type="scientific">Apiospora phragmitis</name>
    <dbReference type="NCBI Taxonomy" id="2905665"/>
    <lineage>
        <taxon>Eukaryota</taxon>
        <taxon>Fungi</taxon>
        <taxon>Dikarya</taxon>
        <taxon>Ascomycota</taxon>
        <taxon>Pezizomycotina</taxon>
        <taxon>Sordariomycetes</taxon>
        <taxon>Xylariomycetidae</taxon>
        <taxon>Amphisphaeriales</taxon>
        <taxon>Apiosporaceae</taxon>
        <taxon>Apiospora</taxon>
    </lineage>
</organism>